<proteinExistence type="predicted"/>
<dbReference type="PROSITE" id="PS00678">
    <property type="entry name" value="WD_REPEATS_1"/>
    <property type="match status" value="1"/>
</dbReference>
<protein>
    <submittedName>
        <fullName evidence="15">Prolactin regulatory element-binding protein</fullName>
    </submittedName>
</protein>
<keyword evidence="14" id="KW-1185">Reference proteome</keyword>
<dbReference type="SUPFAM" id="SSF50978">
    <property type="entry name" value="WD40 repeat-like"/>
    <property type="match status" value="1"/>
</dbReference>
<feature type="repeat" description="WD" evidence="11">
    <location>
        <begin position="181"/>
        <end position="212"/>
    </location>
</feature>
<dbReference type="PROSITE" id="PS50082">
    <property type="entry name" value="WD_REPEATS_2"/>
    <property type="match status" value="2"/>
</dbReference>
<sequence>MSWRRRKDGLLAKVNFPPYTLQMLTSRHVLVGGGGGSSRTGVANGFEIFELSHDGTQFNAEEVTRYETGPNVVMNSATHNDGKRMWLVAGQESHCQLYNIQAKVVVTENGEIPKKSSFSNKEELRQRRKNEMKEETNTKKESIEDINEESKAKHKKLQLIIKPSDSVQTDFGDVQPVQRVVRISPNGNVMATGGTDGYVRLWQFPQITKMHDLKGHDTEIDDIDFSSTGKEVATVAKDGKLIIWEVTSGLKSKELTWSSSKDEKSIFKRCRFRNKLVQNTNTLQVFTLSNSLPARDKRHKGKTHYGFLQQWDIKLESVEKLVTYKENLSELAISDDGKFVAVGTMSSGTVDMFIAFSLQRVLHVPGAHNMFITNLEFLSTKLDGPAITSNSEAAVISCSIDNKICIHSIPYRYVLPFWLFLIFIVLCICGAFMLCSYMGI</sequence>
<feature type="compositionally biased region" description="Basic and acidic residues" evidence="12">
    <location>
        <begin position="120"/>
        <end position="145"/>
    </location>
</feature>
<evidence type="ECO:0000256" key="9">
    <source>
        <dbReference type="ARBA" id="ARBA00022989"/>
    </source>
</evidence>
<gene>
    <name evidence="15" type="primary">LOC105367772</name>
</gene>
<evidence type="ECO:0000256" key="12">
    <source>
        <dbReference type="SAM" id="MobiDB-lite"/>
    </source>
</evidence>
<dbReference type="GO" id="GO:0005789">
    <property type="term" value="C:endoplasmic reticulum membrane"/>
    <property type="evidence" value="ECO:0007669"/>
    <property type="project" value="UniProtKB-SubCell"/>
</dbReference>
<accession>A0AAJ6YV15</accession>
<keyword evidence="4 13" id="KW-0812">Transmembrane</keyword>
<evidence type="ECO:0000256" key="2">
    <source>
        <dbReference type="ARBA" id="ARBA00022448"/>
    </source>
</evidence>
<evidence type="ECO:0000313" key="15">
    <source>
        <dbReference type="RefSeq" id="XP_011504856.1"/>
    </source>
</evidence>
<keyword evidence="6" id="KW-0256">Endoplasmic reticulum</keyword>
<evidence type="ECO:0000256" key="1">
    <source>
        <dbReference type="ARBA" id="ARBA00004389"/>
    </source>
</evidence>
<dbReference type="PROSITE" id="PS50294">
    <property type="entry name" value="WD_REPEATS_REGION"/>
    <property type="match status" value="1"/>
</dbReference>
<dbReference type="Proteomes" id="UP000695007">
    <property type="component" value="Unplaced"/>
</dbReference>
<dbReference type="GO" id="GO:0015031">
    <property type="term" value="P:protein transport"/>
    <property type="evidence" value="ECO:0007669"/>
    <property type="project" value="UniProtKB-KW"/>
</dbReference>
<dbReference type="RefSeq" id="XP_011504856.1">
    <property type="nucleotide sequence ID" value="XM_011506554.1"/>
</dbReference>
<dbReference type="InterPro" id="IPR019775">
    <property type="entry name" value="WD40_repeat_CS"/>
</dbReference>
<dbReference type="SMART" id="SM00320">
    <property type="entry name" value="WD40"/>
    <property type="match status" value="4"/>
</dbReference>
<evidence type="ECO:0000256" key="8">
    <source>
        <dbReference type="ARBA" id="ARBA00022927"/>
    </source>
</evidence>
<evidence type="ECO:0000256" key="11">
    <source>
        <dbReference type="PROSITE-ProRule" id="PRU00221"/>
    </source>
</evidence>
<dbReference type="Pfam" id="PF00400">
    <property type="entry name" value="WD40"/>
    <property type="match status" value="2"/>
</dbReference>
<evidence type="ECO:0000256" key="10">
    <source>
        <dbReference type="ARBA" id="ARBA00023136"/>
    </source>
</evidence>
<dbReference type="GO" id="GO:0006888">
    <property type="term" value="P:endoplasmic reticulum to Golgi vesicle-mediated transport"/>
    <property type="evidence" value="ECO:0007669"/>
    <property type="project" value="TreeGrafter"/>
</dbReference>
<dbReference type="InterPro" id="IPR045260">
    <property type="entry name" value="Sec12-like"/>
</dbReference>
<evidence type="ECO:0000313" key="14">
    <source>
        <dbReference type="Proteomes" id="UP000695007"/>
    </source>
</evidence>
<dbReference type="InterPro" id="IPR015943">
    <property type="entry name" value="WD40/YVTN_repeat-like_dom_sf"/>
</dbReference>
<comment type="subcellular location">
    <subcellularLocation>
        <location evidence="1">Endoplasmic reticulum membrane</location>
        <topology evidence="1">Single-pass membrane protein</topology>
    </subcellularLocation>
</comment>
<evidence type="ECO:0000256" key="13">
    <source>
        <dbReference type="SAM" id="Phobius"/>
    </source>
</evidence>
<evidence type="ECO:0000256" key="3">
    <source>
        <dbReference type="ARBA" id="ARBA00022574"/>
    </source>
</evidence>
<dbReference type="PANTHER" id="PTHR23284">
    <property type="entry name" value="PROLACTIN REGULATORY ELEMENT BINDING PROTEIN"/>
    <property type="match status" value="1"/>
</dbReference>
<feature type="region of interest" description="Disordered" evidence="12">
    <location>
        <begin position="114"/>
        <end position="145"/>
    </location>
</feature>
<dbReference type="GO" id="GO:0005085">
    <property type="term" value="F:guanyl-nucleotide exchange factor activity"/>
    <property type="evidence" value="ECO:0007669"/>
    <property type="project" value="InterPro"/>
</dbReference>
<evidence type="ECO:0000256" key="6">
    <source>
        <dbReference type="ARBA" id="ARBA00022824"/>
    </source>
</evidence>
<dbReference type="GO" id="GO:0003400">
    <property type="term" value="P:regulation of COPII vesicle coating"/>
    <property type="evidence" value="ECO:0007669"/>
    <property type="project" value="TreeGrafter"/>
</dbReference>
<evidence type="ECO:0000256" key="4">
    <source>
        <dbReference type="ARBA" id="ARBA00022692"/>
    </source>
</evidence>
<dbReference type="Gene3D" id="2.130.10.10">
    <property type="entry name" value="YVTN repeat-like/Quinoprotein amine dehydrogenase"/>
    <property type="match status" value="1"/>
</dbReference>
<name>A0AAJ6YV15_9HYME</name>
<keyword evidence="9 13" id="KW-1133">Transmembrane helix</keyword>
<feature type="transmembrane region" description="Helical" evidence="13">
    <location>
        <begin position="413"/>
        <end position="435"/>
    </location>
</feature>
<dbReference type="InterPro" id="IPR001680">
    <property type="entry name" value="WD40_rpt"/>
</dbReference>
<keyword evidence="10 13" id="KW-0472">Membrane</keyword>
<dbReference type="PANTHER" id="PTHR23284:SF0">
    <property type="entry name" value="PROLACTIN REGULATORY ELEMENT-BINDING PROTEIN"/>
    <property type="match status" value="1"/>
</dbReference>
<dbReference type="AlphaFoldDB" id="A0AAJ6YV15"/>
<organism evidence="14 15">
    <name type="scientific">Ceratosolen solmsi marchali</name>
    <dbReference type="NCBI Taxonomy" id="326594"/>
    <lineage>
        <taxon>Eukaryota</taxon>
        <taxon>Metazoa</taxon>
        <taxon>Ecdysozoa</taxon>
        <taxon>Arthropoda</taxon>
        <taxon>Hexapoda</taxon>
        <taxon>Insecta</taxon>
        <taxon>Pterygota</taxon>
        <taxon>Neoptera</taxon>
        <taxon>Endopterygota</taxon>
        <taxon>Hymenoptera</taxon>
        <taxon>Apocrita</taxon>
        <taxon>Proctotrupomorpha</taxon>
        <taxon>Chalcidoidea</taxon>
        <taxon>Agaonidae</taxon>
        <taxon>Agaoninae</taxon>
        <taxon>Ceratosolen</taxon>
    </lineage>
</organism>
<keyword evidence="3 11" id="KW-0853">WD repeat</keyword>
<keyword evidence="7" id="KW-0931">ER-Golgi transport</keyword>
<keyword evidence="8" id="KW-0653">Protein transport</keyword>
<dbReference type="GeneID" id="105367772"/>
<evidence type="ECO:0000256" key="7">
    <source>
        <dbReference type="ARBA" id="ARBA00022892"/>
    </source>
</evidence>
<evidence type="ECO:0000256" key="5">
    <source>
        <dbReference type="ARBA" id="ARBA00022737"/>
    </source>
</evidence>
<dbReference type="InterPro" id="IPR036322">
    <property type="entry name" value="WD40_repeat_dom_sf"/>
</dbReference>
<keyword evidence="2" id="KW-0813">Transport</keyword>
<keyword evidence="5" id="KW-0677">Repeat</keyword>
<feature type="repeat" description="WD" evidence="11">
    <location>
        <begin position="213"/>
        <end position="254"/>
    </location>
</feature>
<reference evidence="15" key="1">
    <citation type="submission" date="2025-08" db="UniProtKB">
        <authorList>
            <consortium name="RefSeq"/>
        </authorList>
    </citation>
    <scope>IDENTIFICATION</scope>
</reference>
<dbReference type="KEGG" id="csol:105367772"/>